<dbReference type="PANTHER" id="PTHR30146:SF109">
    <property type="entry name" value="HTH-TYPE TRANSCRIPTIONAL REGULATOR GALS"/>
    <property type="match status" value="1"/>
</dbReference>
<proteinExistence type="predicted"/>
<evidence type="ECO:0000313" key="7">
    <source>
        <dbReference type="Proteomes" id="UP000220438"/>
    </source>
</evidence>
<dbReference type="GO" id="GO:0003700">
    <property type="term" value="F:DNA-binding transcription factor activity"/>
    <property type="evidence" value="ECO:0007669"/>
    <property type="project" value="TreeGrafter"/>
</dbReference>
<dbReference type="PROSITE" id="PS50943">
    <property type="entry name" value="HTH_CROC1"/>
    <property type="match status" value="1"/>
</dbReference>
<keyword evidence="1" id="KW-0805">Transcription regulation</keyword>
<dbReference type="SUPFAM" id="SSF53822">
    <property type="entry name" value="Periplasmic binding protein-like I"/>
    <property type="match status" value="1"/>
</dbReference>
<dbReference type="CDD" id="cd01392">
    <property type="entry name" value="HTH_LacI"/>
    <property type="match status" value="1"/>
</dbReference>
<dbReference type="Pfam" id="PF13377">
    <property type="entry name" value="Peripla_BP_3"/>
    <property type="match status" value="1"/>
</dbReference>
<evidence type="ECO:0000259" key="5">
    <source>
        <dbReference type="PROSITE" id="PS50943"/>
    </source>
</evidence>
<name>A0A2A7BGA9_9FIRM</name>
<dbReference type="PROSITE" id="PS50932">
    <property type="entry name" value="HTH_LACI_2"/>
    <property type="match status" value="1"/>
</dbReference>
<dbReference type="InterPro" id="IPR046335">
    <property type="entry name" value="LacI/GalR-like_sensor"/>
</dbReference>
<dbReference type="PANTHER" id="PTHR30146">
    <property type="entry name" value="LACI-RELATED TRANSCRIPTIONAL REPRESSOR"/>
    <property type="match status" value="1"/>
</dbReference>
<protein>
    <submittedName>
        <fullName evidence="6">Uncharacterized protein</fullName>
    </submittedName>
</protein>
<sequence>MAAKETEKMTIEQVADALGVSKTTVSRALSGKGRISEETRTKVYAYMGRTRSEPVSAQSGEKLRTNNIAMVVPQRFIALDLPFLRKCMGGICTMADQRGYDLMLCYASNTEYSQLQRQLANHKVDGVILTYAMADDPCIELLRQYETPFVLIGRSEDKTIPQADNDQVAAACEMTRILLQLGAKRIALLVGSTIYAVNTDRIRGYLRGFAEFGVPVDQRLVHSGVESAGQTLDALEAALEQKADCILCGDDEIAFEVMRELRTRHILVPNDLRVASLYDSSMLASITPSVSAVQYDAEQLGKTACRMLLDRLAGKEIVMRQLEGHQVILRDSTKWRERSHNIK</sequence>
<dbReference type="Gene3D" id="1.10.260.40">
    <property type="entry name" value="lambda repressor-like DNA-binding domains"/>
    <property type="match status" value="1"/>
</dbReference>
<gene>
    <name evidence="6" type="ORF">CHR61_02140</name>
</gene>
<evidence type="ECO:0000256" key="2">
    <source>
        <dbReference type="ARBA" id="ARBA00023125"/>
    </source>
</evidence>
<evidence type="ECO:0000256" key="1">
    <source>
        <dbReference type="ARBA" id="ARBA00023015"/>
    </source>
</evidence>
<dbReference type="EMBL" id="NOUW01000007">
    <property type="protein sequence ID" value="PDX90447.1"/>
    <property type="molecule type" value="Genomic_DNA"/>
</dbReference>
<dbReference type="SMART" id="SM00354">
    <property type="entry name" value="HTH_LACI"/>
    <property type="match status" value="1"/>
</dbReference>
<reference evidence="6 7" key="1">
    <citation type="journal article" date="2017" name="Front. Microbiol.">
        <title>New Insights into the Diversity of the Genus Faecalibacterium.</title>
        <authorList>
            <person name="Benevides L."/>
            <person name="Burman S."/>
            <person name="Martin R."/>
            <person name="Robert V."/>
            <person name="Thomas M."/>
            <person name="Miquel S."/>
            <person name="Chain F."/>
            <person name="Sokol H."/>
            <person name="Bermudez-Humaran L.G."/>
            <person name="Morrison M."/>
            <person name="Langella P."/>
            <person name="Azevedo V.A."/>
            <person name="Chatel J.M."/>
            <person name="Soares S."/>
        </authorList>
    </citation>
    <scope>NUCLEOTIDE SEQUENCE [LARGE SCALE GENOMIC DNA]</scope>
    <source>
        <strain evidence="6 7">AHMP21</strain>
    </source>
</reference>
<organism evidence="6 7">
    <name type="scientific">Faecalibacterium prausnitzii</name>
    <dbReference type="NCBI Taxonomy" id="853"/>
    <lineage>
        <taxon>Bacteria</taxon>
        <taxon>Bacillati</taxon>
        <taxon>Bacillota</taxon>
        <taxon>Clostridia</taxon>
        <taxon>Eubacteriales</taxon>
        <taxon>Oscillospiraceae</taxon>
        <taxon>Faecalibacterium</taxon>
    </lineage>
</organism>
<evidence type="ECO:0000313" key="6">
    <source>
        <dbReference type="EMBL" id="PDX90447.1"/>
    </source>
</evidence>
<dbReference type="RefSeq" id="WP_097770076.1">
    <property type="nucleotide sequence ID" value="NZ_NOUW01000007.1"/>
</dbReference>
<evidence type="ECO:0000256" key="3">
    <source>
        <dbReference type="ARBA" id="ARBA00023163"/>
    </source>
</evidence>
<keyword evidence="2" id="KW-0238">DNA-binding</keyword>
<dbReference type="SUPFAM" id="SSF47413">
    <property type="entry name" value="lambda repressor-like DNA-binding domains"/>
    <property type="match status" value="1"/>
</dbReference>
<dbReference type="AlphaFoldDB" id="A0A2A7BGA9"/>
<accession>A0A2A7BGA9</accession>
<dbReference type="InterPro" id="IPR000843">
    <property type="entry name" value="HTH_LacI"/>
</dbReference>
<dbReference type="GO" id="GO:0000976">
    <property type="term" value="F:transcription cis-regulatory region binding"/>
    <property type="evidence" value="ECO:0007669"/>
    <property type="project" value="TreeGrafter"/>
</dbReference>
<dbReference type="Proteomes" id="UP000220438">
    <property type="component" value="Unassembled WGS sequence"/>
</dbReference>
<keyword evidence="3" id="KW-0804">Transcription</keyword>
<dbReference type="InterPro" id="IPR001387">
    <property type="entry name" value="Cro/C1-type_HTH"/>
</dbReference>
<dbReference type="InterPro" id="IPR010982">
    <property type="entry name" value="Lambda_DNA-bd_dom_sf"/>
</dbReference>
<feature type="domain" description="HTH lacI-type" evidence="4">
    <location>
        <begin position="9"/>
        <end position="47"/>
    </location>
</feature>
<comment type="caution">
    <text evidence="6">The sequence shown here is derived from an EMBL/GenBank/DDBJ whole genome shotgun (WGS) entry which is preliminary data.</text>
</comment>
<evidence type="ECO:0000259" key="4">
    <source>
        <dbReference type="PROSITE" id="PS50932"/>
    </source>
</evidence>
<dbReference type="InterPro" id="IPR028082">
    <property type="entry name" value="Peripla_BP_I"/>
</dbReference>
<feature type="domain" description="HTH cro/C1-type" evidence="5">
    <location>
        <begin position="8"/>
        <end position="39"/>
    </location>
</feature>
<dbReference type="Pfam" id="PF00356">
    <property type="entry name" value="LacI"/>
    <property type="match status" value="1"/>
</dbReference>
<dbReference type="Gene3D" id="3.40.50.2300">
    <property type="match status" value="2"/>
</dbReference>